<dbReference type="AlphaFoldDB" id="A0A177NAY3"/>
<dbReference type="Gene3D" id="3.40.50.2300">
    <property type="match status" value="1"/>
</dbReference>
<dbReference type="RefSeq" id="WP_064031056.1">
    <property type="nucleotide sequence ID" value="NZ_LUUK01000202.1"/>
</dbReference>
<evidence type="ECO:0000313" key="1">
    <source>
        <dbReference type="EMBL" id="OAI14260.1"/>
    </source>
</evidence>
<reference evidence="2" key="1">
    <citation type="submission" date="2016-03" db="EMBL/GenBank/DDBJ databases">
        <authorList>
            <person name="Heylen K."/>
            <person name="De Vos P."/>
            <person name="Vekeman B."/>
        </authorList>
    </citation>
    <scope>NUCLEOTIDE SEQUENCE [LARGE SCALE GENOMIC DNA]</scope>
    <source>
        <strain evidence="2">R-45383</strain>
    </source>
</reference>
<proteinExistence type="predicted"/>
<dbReference type="SUPFAM" id="SSF52172">
    <property type="entry name" value="CheY-like"/>
    <property type="match status" value="1"/>
</dbReference>
<accession>A0A177NAY3</accession>
<comment type="caution">
    <text evidence="1">The sequence shown here is derived from an EMBL/GenBank/DDBJ whole genome shotgun (WGS) entry which is preliminary data.</text>
</comment>
<dbReference type="Proteomes" id="UP000077628">
    <property type="component" value="Unassembled WGS sequence"/>
</dbReference>
<dbReference type="OrthoDB" id="5570546at2"/>
<keyword evidence="2" id="KW-1185">Reference proteome</keyword>
<organism evidence="1 2">
    <name type="scientific">Methylomonas koyamae</name>
    <dbReference type="NCBI Taxonomy" id="702114"/>
    <lineage>
        <taxon>Bacteria</taxon>
        <taxon>Pseudomonadati</taxon>
        <taxon>Pseudomonadota</taxon>
        <taxon>Gammaproteobacteria</taxon>
        <taxon>Methylococcales</taxon>
        <taxon>Methylococcaceae</taxon>
        <taxon>Methylomonas</taxon>
    </lineage>
</organism>
<dbReference type="EMBL" id="LUUK01000202">
    <property type="protein sequence ID" value="OAI14260.1"/>
    <property type="molecule type" value="Genomic_DNA"/>
</dbReference>
<dbReference type="STRING" id="702114.A1355_00755"/>
<evidence type="ECO:0000313" key="2">
    <source>
        <dbReference type="Proteomes" id="UP000077628"/>
    </source>
</evidence>
<name>A0A177NAY3_9GAMM</name>
<dbReference type="InterPro" id="IPR011006">
    <property type="entry name" value="CheY-like_superfamily"/>
</dbReference>
<protein>
    <recommendedName>
        <fullName evidence="3">Response regulatory domain-containing protein</fullName>
    </recommendedName>
</protein>
<evidence type="ECO:0008006" key="3">
    <source>
        <dbReference type="Google" id="ProtNLM"/>
    </source>
</evidence>
<gene>
    <name evidence="1" type="ORF">A1355_00755</name>
</gene>
<sequence length="139" mass="15069">MKIHVVDNTGQIPPLLLMSEEDVSFYNDEIQALNAAEAQQPSLILLSFSLRGDETPDYIGLLLNASPASKIVVIGDEIGEDRILNCLLAGSRGYQNSGPLSGYLAKMIQVVADGEAWVSRRMVGRLLDVISQNNLVLSV</sequence>